<evidence type="ECO:0000313" key="8">
    <source>
        <dbReference type="EMBL" id="TKR73057.1"/>
    </source>
</evidence>
<dbReference type="PANTHER" id="PTHR10286">
    <property type="entry name" value="INORGANIC PYROPHOSPHATASE"/>
    <property type="match status" value="1"/>
</dbReference>
<evidence type="ECO:0000256" key="1">
    <source>
        <dbReference type="ARBA" id="ARBA00001946"/>
    </source>
</evidence>
<evidence type="ECO:0000256" key="6">
    <source>
        <dbReference type="ARBA" id="ARBA00022842"/>
    </source>
</evidence>
<comment type="similarity">
    <text evidence="2">Belongs to the PPase family.</text>
</comment>
<dbReference type="Pfam" id="PF00719">
    <property type="entry name" value="Pyrophosphatase"/>
    <property type="match status" value="1"/>
</dbReference>
<comment type="cofactor">
    <cofactor evidence="1">
        <name>Mg(2+)</name>
        <dbReference type="ChEBI" id="CHEBI:18420"/>
    </cofactor>
</comment>
<dbReference type="GO" id="GO:0005737">
    <property type="term" value="C:cytoplasm"/>
    <property type="evidence" value="ECO:0007669"/>
    <property type="project" value="InterPro"/>
</dbReference>
<evidence type="ECO:0000256" key="5">
    <source>
        <dbReference type="ARBA" id="ARBA00022801"/>
    </source>
</evidence>
<dbReference type="GO" id="GO:0006796">
    <property type="term" value="P:phosphate-containing compound metabolic process"/>
    <property type="evidence" value="ECO:0007669"/>
    <property type="project" value="InterPro"/>
</dbReference>
<dbReference type="InterPro" id="IPR036649">
    <property type="entry name" value="Pyrophosphatase_sf"/>
</dbReference>
<keyword evidence="4" id="KW-0479">Metal-binding</keyword>
<evidence type="ECO:0000256" key="7">
    <source>
        <dbReference type="SAM" id="MobiDB-lite"/>
    </source>
</evidence>
<reference evidence="8 9" key="1">
    <citation type="journal article" date="2015" name="Genome Biol.">
        <title>Comparative genomics of Steinernema reveals deeply conserved gene regulatory networks.</title>
        <authorList>
            <person name="Dillman A.R."/>
            <person name="Macchietto M."/>
            <person name="Porter C.F."/>
            <person name="Rogers A."/>
            <person name="Williams B."/>
            <person name="Antoshechkin I."/>
            <person name="Lee M.M."/>
            <person name="Goodwin Z."/>
            <person name="Lu X."/>
            <person name="Lewis E.E."/>
            <person name="Goodrich-Blair H."/>
            <person name="Stock S.P."/>
            <person name="Adams B.J."/>
            <person name="Sternberg P.W."/>
            <person name="Mortazavi A."/>
        </authorList>
    </citation>
    <scope>NUCLEOTIDE SEQUENCE [LARGE SCALE GENOMIC DNA]</scope>
    <source>
        <strain evidence="8 9">ALL</strain>
    </source>
</reference>
<keyword evidence="6" id="KW-0460">Magnesium</keyword>
<dbReference type="OrthoDB" id="1608002at2759"/>
<proteinExistence type="inferred from homology"/>
<dbReference type="InterPro" id="IPR008162">
    <property type="entry name" value="Pyrophosphatase"/>
</dbReference>
<comment type="caution">
    <text evidence="8">The sequence shown here is derived from an EMBL/GenBank/DDBJ whole genome shotgun (WGS) entry which is preliminary data.</text>
</comment>
<dbReference type="GO" id="GO:0004427">
    <property type="term" value="F:inorganic diphosphate phosphatase activity"/>
    <property type="evidence" value="ECO:0007669"/>
    <property type="project" value="UniProtKB-EC"/>
</dbReference>
<dbReference type="SUPFAM" id="SSF50324">
    <property type="entry name" value="Inorganic pyrophosphatase"/>
    <property type="match status" value="1"/>
</dbReference>
<protein>
    <recommendedName>
        <fullName evidence="3">inorganic diphosphatase</fullName>
        <ecNumber evidence="3">3.6.1.1</ecNumber>
    </recommendedName>
</protein>
<organism evidence="8 9">
    <name type="scientific">Steinernema carpocapsae</name>
    <name type="common">Entomopathogenic nematode</name>
    <dbReference type="NCBI Taxonomy" id="34508"/>
    <lineage>
        <taxon>Eukaryota</taxon>
        <taxon>Metazoa</taxon>
        <taxon>Ecdysozoa</taxon>
        <taxon>Nematoda</taxon>
        <taxon>Chromadorea</taxon>
        <taxon>Rhabditida</taxon>
        <taxon>Tylenchina</taxon>
        <taxon>Panagrolaimomorpha</taxon>
        <taxon>Strongyloidoidea</taxon>
        <taxon>Steinernematidae</taxon>
        <taxon>Steinernema</taxon>
    </lineage>
</organism>
<evidence type="ECO:0000256" key="3">
    <source>
        <dbReference type="ARBA" id="ARBA00012146"/>
    </source>
</evidence>
<accession>A0A4U5MTG1</accession>
<dbReference type="AlphaFoldDB" id="A0A4U5MTG1"/>
<dbReference type="EMBL" id="AZBU02000006">
    <property type="protein sequence ID" value="TKR73057.1"/>
    <property type="molecule type" value="Genomic_DNA"/>
</dbReference>
<keyword evidence="5" id="KW-0378">Hydrolase</keyword>
<dbReference type="Gene3D" id="3.90.80.10">
    <property type="entry name" value="Inorganic pyrophosphatase"/>
    <property type="match status" value="1"/>
</dbReference>
<keyword evidence="9" id="KW-1185">Reference proteome</keyword>
<evidence type="ECO:0000313" key="9">
    <source>
        <dbReference type="Proteomes" id="UP000298663"/>
    </source>
</evidence>
<dbReference type="STRING" id="34508.A0A4U5MTG1"/>
<feature type="compositionally biased region" description="Basic and acidic residues" evidence="7">
    <location>
        <begin position="1"/>
        <end position="12"/>
    </location>
</feature>
<gene>
    <name evidence="8" type="ORF">L596_020413</name>
</gene>
<feature type="region of interest" description="Disordered" evidence="7">
    <location>
        <begin position="1"/>
        <end position="31"/>
    </location>
</feature>
<evidence type="ECO:0000256" key="2">
    <source>
        <dbReference type="ARBA" id="ARBA00006220"/>
    </source>
</evidence>
<sequence>MSETERKRKLSDSDAGVAAAGILDEASETKIPKEEEPFEGEVFVPVPNHNTHVVEVGTLHTETYRCYLKDDDGNPLSLWHDVTLHAEKPTPESPQLYNMIVEVPRYSNARLEISHFEPMNPIVHAHADDGSLDYARNVFPFQGYPFNYGSFPQTFTDPNQKGDQPAPGDGDLVDAIEISQRRRKTGDIVKVKVLGAMAFIVNNRLDWKVVCVDAEDPISSKIKEVHQLEFVMPGIIRAIHEFFTLYNLPKGGGFTPVAFKGAYRKVDIAEQILGVSHSLWKNVIAQRQYGIPTETVIENRQPHGVVKASLKAWKQIVDSSPAHTKPAPEPPFVGKYYFVRTREES</sequence>
<evidence type="ECO:0000256" key="4">
    <source>
        <dbReference type="ARBA" id="ARBA00022723"/>
    </source>
</evidence>
<dbReference type="EC" id="3.6.1.1" evidence="3"/>
<dbReference type="Proteomes" id="UP000298663">
    <property type="component" value="Unassembled WGS sequence"/>
</dbReference>
<dbReference type="GO" id="GO:0000287">
    <property type="term" value="F:magnesium ion binding"/>
    <property type="evidence" value="ECO:0007669"/>
    <property type="project" value="InterPro"/>
</dbReference>
<reference evidence="8 9" key="2">
    <citation type="journal article" date="2019" name="G3 (Bethesda)">
        <title>Hybrid Assembly of the Genome of the Entomopathogenic Nematode Steinernema carpocapsae Identifies the X-Chromosome.</title>
        <authorList>
            <person name="Serra L."/>
            <person name="Macchietto M."/>
            <person name="Macias-Munoz A."/>
            <person name="McGill C.J."/>
            <person name="Rodriguez I.M."/>
            <person name="Rodriguez B."/>
            <person name="Murad R."/>
            <person name="Mortazavi A."/>
        </authorList>
    </citation>
    <scope>NUCLEOTIDE SEQUENCE [LARGE SCALE GENOMIC DNA]</scope>
    <source>
        <strain evidence="8 9">ALL</strain>
    </source>
</reference>
<name>A0A4U5MTG1_STECR</name>